<reference evidence="1 2" key="1">
    <citation type="submission" date="2017-12" db="EMBL/GenBank/DDBJ databases">
        <title>Bifidobacterium longum APC/DPC strains.</title>
        <authorList>
            <person name="Arboleya S."/>
        </authorList>
    </citation>
    <scope>NUCLEOTIDE SEQUENCE [LARGE SCALE GENOMIC DNA]</scope>
    <source>
        <strain evidence="1 2">APC1503</strain>
    </source>
</reference>
<dbReference type="AlphaFoldDB" id="A0A2N0T1S8"/>
<dbReference type="EMBL" id="PJDT01000014">
    <property type="protein sequence ID" value="PKC89362.1"/>
    <property type="molecule type" value="Genomic_DNA"/>
</dbReference>
<dbReference type="Proteomes" id="UP000232654">
    <property type="component" value="Unassembled WGS sequence"/>
</dbReference>
<sequence length="125" mass="13775">MGRMEPSWLCDLLDGLEGVDGSLYRAWMAEHHPLPREDAKSMPRLSYLTYGQSQMLMLSMTNQLEMIRVMIARMMGDKKSKPQPVYPPGTVVKPDSVGPKSFSTAGKSFAQITGMLGAVFGGNSF</sequence>
<accession>A0A2N0T1S8</accession>
<comment type="caution">
    <text evidence="1">The sequence shown here is derived from an EMBL/GenBank/DDBJ whole genome shotgun (WGS) entry which is preliminary data.</text>
</comment>
<gene>
    <name evidence="1" type="ORF">APC1503_0955</name>
</gene>
<proteinExistence type="predicted"/>
<organism evidence="1 2">
    <name type="scientific">Bifidobacterium longum</name>
    <dbReference type="NCBI Taxonomy" id="216816"/>
    <lineage>
        <taxon>Bacteria</taxon>
        <taxon>Bacillati</taxon>
        <taxon>Actinomycetota</taxon>
        <taxon>Actinomycetes</taxon>
        <taxon>Bifidobacteriales</taxon>
        <taxon>Bifidobacteriaceae</taxon>
        <taxon>Bifidobacterium</taxon>
    </lineage>
</organism>
<protein>
    <submittedName>
        <fullName evidence="1">Uncharacterized protein</fullName>
    </submittedName>
</protein>
<name>A0A2N0T1S8_BIFLN</name>
<dbReference type="RefSeq" id="WP_023658249.1">
    <property type="nucleotide sequence ID" value="NZ_JBCJCB010000005.1"/>
</dbReference>
<evidence type="ECO:0000313" key="1">
    <source>
        <dbReference type="EMBL" id="PKC89362.1"/>
    </source>
</evidence>
<evidence type="ECO:0000313" key="2">
    <source>
        <dbReference type="Proteomes" id="UP000232654"/>
    </source>
</evidence>